<keyword evidence="3" id="KW-1185">Reference proteome</keyword>
<dbReference type="eggNOG" id="COG0463">
    <property type="taxonomic scope" value="Bacteria"/>
</dbReference>
<dbReference type="AlphaFoldDB" id="Q39TM1"/>
<dbReference type="PANTHER" id="PTHR22916">
    <property type="entry name" value="GLYCOSYLTRANSFERASE"/>
    <property type="match status" value="1"/>
</dbReference>
<dbReference type="EMBL" id="CP000148">
    <property type="protein sequence ID" value="ABB32403.1"/>
    <property type="molecule type" value="Genomic_DNA"/>
</dbReference>
<evidence type="ECO:0000259" key="1">
    <source>
        <dbReference type="Pfam" id="PF00535"/>
    </source>
</evidence>
<evidence type="ECO:0000313" key="3">
    <source>
        <dbReference type="Proteomes" id="UP000007073"/>
    </source>
</evidence>
<dbReference type="PANTHER" id="PTHR22916:SF3">
    <property type="entry name" value="UDP-GLCNAC:BETAGAL BETA-1,3-N-ACETYLGLUCOSAMINYLTRANSFERASE-LIKE PROTEIN 1"/>
    <property type="match status" value="1"/>
</dbReference>
<gene>
    <name evidence="2" type="ordered locus">Gmet_2174</name>
</gene>
<accession>Q39TM1</accession>
<dbReference type="Proteomes" id="UP000007073">
    <property type="component" value="Chromosome"/>
</dbReference>
<dbReference type="InterPro" id="IPR001173">
    <property type="entry name" value="Glyco_trans_2-like"/>
</dbReference>
<dbReference type="CAZy" id="GT2">
    <property type="family name" value="Glycosyltransferase Family 2"/>
</dbReference>
<feature type="domain" description="Glycosyltransferase 2-like" evidence="1">
    <location>
        <begin position="7"/>
        <end position="114"/>
    </location>
</feature>
<evidence type="ECO:0000313" key="2">
    <source>
        <dbReference type="EMBL" id="ABB32403.1"/>
    </source>
</evidence>
<dbReference type="SMR" id="Q39TM1"/>
<dbReference type="Pfam" id="PF00535">
    <property type="entry name" value="Glycos_transf_2"/>
    <property type="match status" value="1"/>
</dbReference>
<dbReference type="RefSeq" id="WP_011365932.1">
    <property type="nucleotide sequence ID" value="NC_007517.1"/>
</dbReference>
<keyword evidence="2" id="KW-0808">Transferase</keyword>
<dbReference type="GO" id="GO:0016758">
    <property type="term" value="F:hexosyltransferase activity"/>
    <property type="evidence" value="ECO:0007669"/>
    <property type="project" value="UniProtKB-ARBA"/>
</dbReference>
<reference evidence="2 3" key="2">
    <citation type="journal article" date="2009" name="BMC Microbiol.">
        <title>The genome sequence of Geobacter metallireducens: features of metabolism, physiology and regulation common and dissimilar to Geobacter sulfurreducens.</title>
        <authorList>
            <person name="Aklujkar M."/>
            <person name="Krushkal J."/>
            <person name="DiBartolo G."/>
            <person name="Lapidus A."/>
            <person name="Land M.L."/>
            <person name="Lovley D.R."/>
        </authorList>
    </citation>
    <scope>NUCLEOTIDE SEQUENCE [LARGE SCALE GENOMIC DNA]</scope>
    <source>
        <strain evidence="3">ATCC 53774 / DSM 7210 / GS-15</strain>
    </source>
</reference>
<dbReference type="HOGENOM" id="CLU_025996_2_1_7"/>
<dbReference type="KEGG" id="gme:Gmet_2174"/>
<protein>
    <submittedName>
        <fullName evidence="2">Glycosyltransferase</fullName>
    </submittedName>
</protein>
<dbReference type="Gene3D" id="3.90.550.10">
    <property type="entry name" value="Spore Coat Polysaccharide Biosynthesis Protein SpsA, Chain A"/>
    <property type="match status" value="1"/>
</dbReference>
<dbReference type="InterPro" id="IPR029044">
    <property type="entry name" value="Nucleotide-diphossugar_trans"/>
</dbReference>
<proteinExistence type="predicted"/>
<organism evidence="2 3">
    <name type="scientific">Geobacter metallireducens (strain ATCC 53774 / DSM 7210 / GS-15)</name>
    <dbReference type="NCBI Taxonomy" id="269799"/>
    <lineage>
        <taxon>Bacteria</taxon>
        <taxon>Pseudomonadati</taxon>
        <taxon>Thermodesulfobacteriota</taxon>
        <taxon>Desulfuromonadia</taxon>
        <taxon>Geobacterales</taxon>
        <taxon>Geobacteraceae</taxon>
        <taxon>Geobacter</taxon>
    </lineage>
</organism>
<reference evidence="2 3" key="1">
    <citation type="submission" date="2005-10" db="EMBL/GenBank/DDBJ databases">
        <title>Complete sequence of Geobacter metallireducens GS-15.</title>
        <authorList>
            <consortium name="US DOE Joint Genome Institute"/>
            <person name="Copeland A."/>
            <person name="Lucas S."/>
            <person name="Lapidus A."/>
            <person name="Barry K."/>
            <person name="Detter J.C."/>
            <person name="Glavina T."/>
            <person name="Hammon N."/>
            <person name="Israni S."/>
            <person name="Pitluck S."/>
            <person name="Di Bartolo G."/>
            <person name="Chain P."/>
            <person name="Schmutz J."/>
            <person name="Larimer F."/>
            <person name="Land M."/>
            <person name="Kyrpides N."/>
            <person name="Ivanova N."/>
            <person name="Richardson P."/>
        </authorList>
    </citation>
    <scope>NUCLEOTIDE SEQUENCE [LARGE SCALE GENOMIC DNA]</scope>
    <source>
        <strain evidence="3">ATCC 53774 / DSM 7210 / GS-15</strain>
    </source>
</reference>
<sequence length="308" mass="35524">MKPRVEILMSTYNGEKFLAEQLDSILAQTHQYFVLTVRDDGSKDGTPDILSRYAATDERITYCVQENRGVVGSFYWLLKNSSPLSNYVAFSDQDDVWLPNKLERALDVLSRYDETLPLLYCSRVEYVSAGLGHLDDSPMMVRPVCLNNALIQNVATGCTVVMNKAARDLLLEREWPPQVLMHDWWSYIVVSAFGKVVYDDFVSIKYRQHGGNVIGGTVSFVSDYRSRIINFLSRRRKGVFGCYDQAYSFWLGYKDELKGESRGIVSQFIESKRSFLSRLNYLTSSQRVYRHRFIDDVLVRLLILSNKY</sequence>
<dbReference type="SUPFAM" id="SSF53448">
    <property type="entry name" value="Nucleotide-diphospho-sugar transferases"/>
    <property type="match status" value="1"/>
</dbReference>
<name>Q39TM1_GEOMG</name>
<dbReference type="STRING" id="269799.Gmet_2174"/>
<dbReference type="CDD" id="cd04196">
    <property type="entry name" value="GT_2_like_d"/>
    <property type="match status" value="1"/>
</dbReference>